<dbReference type="RefSeq" id="WP_066176003.1">
    <property type="nucleotide sequence ID" value="NZ_LQZT01000005.1"/>
</dbReference>
<sequence length="201" mass="22204">MSKDSAVTVEAPGMTVTARLGQFSNSKMFWVDGTVDVRRPGVMEPRMPTEALQPLIFIPLTYKGEGRIIISDLGPEPYDSNLAPRALRLVPGAPLYDFTGPTLNRSFVPFVAVETLADWFGGRLPKALSPFTADTISQSLQAPIKNRSLMHMLVMQINTYEEPLRSLAFESLTIQLMTMLRLGRALWQPVVERGPLSQGGL</sequence>
<dbReference type="Proteomes" id="UP000094795">
    <property type="component" value="Unassembled WGS sequence"/>
</dbReference>
<accession>A0A1C1YYF2</accession>
<organism evidence="1 2">
    <name type="scientific">Hoeflea olei</name>
    <dbReference type="NCBI Taxonomy" id="1480615"/>
    <lineage>
        <taxon>Bacteria</taxon>
        <taxon>Pseudomonadati</taxon>
        <taxon>Pseudomonadota</taxon>
        <taxon>Alphaproteobacteria</taxon>
        <taxon>Hyphomicrobiales</taxon>
        <taxon>Rhizobiaceae</taxon>
        <taxon>Hoeflea</taxon>
    </lineage>
</organism>
<protein>
    <submittedName>
        <fullName evidence="1">Uncharacterized protein</fullName>
    </submittedName>
</protein>
<dbReference type="EMBL" id="LQZT01000005">
    <property type="protein sequence ID" value="OCW58551.1"/>
    <property type="molecule type" value="Genomic_DNA"/>
</dbReference>
<evidence type="ECO:0000313" key="2">
    <source>
        <dbReference type="Proteomes" id="UP000094795"/>
    </source>
</evidence>
<proteinExistence type="predicted"/>
<gene>
    <name evidence="1" type="ORF">AWJ14_05225</name>
</gene>
<dbReference type="AlphaFoldDB" id="A0A1C1YYF2"/>
<reference evidence="1 2" key="1">
    <citation type="submission" date="2015-12" db="EMBL/GenBank/DDBJ databases">
        <authorList>
            <person name="Shamseldin A."/>
            <person name="Moawad H."/>
            <person name="Abd El-Rahim W.M."/>
            <person name="Sadowsky M.J."/>
        </authorList>
    </citation>
    <scope>NUCLEOTIDE SEQUENCE [LARGE SCALE GENOMIC DNA]</scope>
    <source>
        <strain evidence="1 2">JC234</strain>
    </source>
</reference>
<comment type="caution">
    <text evidence="1">The sequence shown here is derived from an EMBL/GenBank/DDBJ whole genome shotgun (WGS) entry which is preliminary data.</text>
</comment>
<name>A0A1C1YYF2_9HYPH</name>
<keyword evidence="2" id="KW-1185">Reference proteome</keyword>
<evidence type="ECO:0000313" key="1">
    <source>
        <dbReference type="EMBL" id="OCW58551.1"/>
    </source>
</evidence>